<accession>A0A9P8RPV9</accession>
<feature type="domain" description="DUF4246" evidence="2">
    <location>
        <begin position="109"/>
        <end position="583"/>
    </location>
</feature>
<reference evidence="4" key="1">
    <citation type="journal article" date="2021" name="Nat. Commun.">
        <title>Genetic determinants of endophytism in the Arabidopsis root mycobiome.</title>
        <authorList>
            <person name="Mesny F."/>
            <person name="Miyauchi S."/>
            <person name="Thiergart T."/>
            <person name="Pickel B."/>
            <person name="Atanasova L."/>
            <person name="Karlsson M."/>
            <person name="Huettel B."/>
            <person name="Barry K.W."/>
            <person name="Haridas S."/>
            <person name="Chen C."/>
            <person name="Bauer D."/>
            <person name="Andreopoulos W."/>
            <person name="Pangilinan J."/>
            <person name="LaButti K."/>
            <person name="Riley R."/>
            <person name="Lipzen A."/>
            <person name="Clum A."/>
            <person name="Drula E."/>
            <person name="Henrissat B."/>
            <person name="Kohler A."/>
            <person name="Grigoriev I.V."/>
            <person name="Martin F.M."/>
            <person name="Hacquard S."/>
        </authorList>
    </citation>
    <scope>NUCLEOTIDE SEQUENCE</scope>
    <source>
        <strain evidence="4">MPI-SDFR-AT-0073</strain>
    </source>
</reference>
<dbReference type="EMBL" id="JAGPXC010000009">
    <property type="protein sequence ID" value="KAH6647126.1"/>
    <property type="molecule type" value="Genomic_DNA"/>
</dbReference>
<comment type="caution">
    <text evidence="4">The sequence shown here is derived from an EMBL/GenBank/DDBJ whole genome shotgun (WGS) entry which is preliminary data.</text>
</comment>
<name>A0A9P8RPV9_9PEZI</name>
<dbReference type="OrthoDB" id="415532at2759"/>
<evidence type="ECO:0000259" key="3">
    <source>
        <dbReference type="Pfam" id="PF21666"/>
    </source>
</evidence>
<gene>
    <name evidence="4" type="ORF">BKA67DRAFT_695577</name>
</gene>
<dbReference type="AlphaFoldDB" id="A0A9P8RPV9"/>
<dbReference type="InterPro" id="IPR049207">
    <property type="entry name" value="DUF4246_N"/>
</dbReference>
<dbReference type="Proteomes" id="UP000758603">
    <property type="component" value="Unassembled WGS sequence"/>
</dbReference>
<evidence type="ECO:0000313" key="5">
    <source>
        <dbReference type="Proteomes" id="UP000758603"/>
    </source>
</evidence>
<evidence type="ECO:0000313" key="4">
    <source>
        <dbReference type="EMBL" id="KAH6647126.1"/>
    </source>
</evidence>
<feature type="region of interest" description="Disordered" evidence="1">
    <location>
        <begin position="1"/>
        <end position="28"/>
    </location>
</feature>
<organism evidence="4 5">
    <name type="scientific">Truncatella angustata</name>
    <dbReference type="NCBI Taxonomy" id="152316"/>
    <lineage>
        <taxon>Eukaryota</taxon>
        <taxon>Fungi</taxon>
        <taxon>Dikarya</taxon>
        <taxon>Ascomycota</taxon>
        <taxon>Pezizomycotina</taxon>
        <taxon>Sordariomycetes</taxon>
        <taxon>Xylariomycetidae</taxon>
        <taxon>Amphisphaeriales</taxon>
        <taxon>Sporocadaceae</taxon>
        <taxon>Truncatella</taxon>
    </lineage>
</organism>
<dbReference type="PANTHER" id="PTHR33119:SF1">
    <property type="entry name" value="FE2OG DIOXYGENASE DOMAIN-CONTAINING PROTEIN"/>
    <property type="match status" value="1"/>
</dbReference>
<dbReference type="InterPro" id="IPR049192">
    <property type="entry name" value="DUF4246_C"/>
</dbReference>
<dbReference type="GeneID" id="70138201"/>
<sequence>MRLNFQAPWSPRSTGKEPSLPPPFDNSGNGKLLVPGIGSQDFYELPREERFAHGANDFKQDPRLLAREIAMLGVMNSITDKADWNTKVFNEDIVEKWKSEALKMPLITENAWDWCLQEMRDKAKLFENNGRILVLDAQSMVCKSDTLVDNDLRNQLITSTDALRTVPESEQDWHPKSNDQVLNLVHPSLFPLVYGRTPVLSRGGQVLLDDITSYGNTEIAPAIEWPVEATWSRRFQWLPCEVQFDGSSSDVHITSYINNLHPIHKDAYAAIEKIIALSIDPWNDVLVRDRYVVRNKPRFTALGAEFDSEMPEWIDWSELEDMNRLKERDPERYSQVIEKIKEYIALPDINENREHEGEYEFPLEDPRNLEDDLSETVERKWKRLRTVIHPDVPSGSYEKWKKDQSGKSQETTPVDLRKDFREQGLQVIVKLSSIELTPENSAYSGGNWHIEGMLNEHIAATAIYYYDVDNVKESRISFRAEADLDSVEMSYQQNEHEPLAAIFGVESLELWDEPAIQNMGSVTTPQGRLLAFPNTLQHKVEPFELVDKTKPGHRRFLVLWLVDPHYRICSTRNAPPQQHEWWVPQGYDKVDFSAFPPEILNMVTDQVGQWPMGLDEAKQLRLELMEERTRGQEAVNNGFDTYNFCEH</sequence>
<dbReference type="Pfam" id="PF14033">
    <property type="entry name" value="DUF4246"/>
    <property type="match status" value="1"/>
</dbReference>
<proteinExistence type="predicted"/>
<dbReference type="InterPro" id="IPR025340">
    <property type="entry name" value="DUF4246"/>
</dbReference>
<evidence type="ECO:0000256" key="1">
    <source>
        <dbReference type="SAM" id="MobiDB-lite"/>
    </source>
</evidence>
<dbReference type="Pfam" id="PF21666">
    <property type="entry name" value="DUF4246_N"/>
    <property type="match status" value="1"/>
</dbReference>
<keyword evidence="5" id="KW-1185">Reference proteome</keyword>
<evidence type="ECO:0000259" key="2">
    <source>
        <dbReference type="Pfam" id="PF14033"/>
    </source>
</evidence>
<dbReference type="RefSeq" id="XP_045953640.1">
    <property type="nucleotide sequence ID" value="XM_046109310.1"/>
</dbReference>
<protein>
    <submittedName>
        <fullName evidence="4">Uncharacterized protein</fullName>
    </submittedName>
</protein>
<dbReference type="PANTHER" id="PTHR33119">
    <property type="entry name" value="IFI3P"/>
    <property type="match status" value="1"/>
</dbReference>
<feature type="domain" description="DUF4246" evidence="3">
    <location>
        <begin position="35"/>
        <end position="100"/>
    </location>
</feature>